<evidence type="ECO:0000313" key="4">
    <source>
        <dbReference type="EMBL" id="EOO41945.1"/>
    </source>
</evidence>
<dbReference type="Gene3D" id="2.30.30.40">
    <property type="entry name" value="SH3 Domains"/>
    <property type="match status" value="2"/>
</dbReference>
<dbReference type="AlphaFoldDB" id="A0A9W5PX18"/>
<dbReference type="EMBL" id="AHFB01000001">
    <property type="protein sequence ID" value="EOO41945.1"/>
    <property type="molecule type" value="Genomic_DNA"/>
</dbReference>
<organism evidence="4 5">
    <name type="scientific">Bacillus cereus VD133</name>
    <dbReference type="NCBI Taxonomy" id="1053233"/>
    <lineage>
        <taxon>Bacteria</taxon>
        <taxon>Bacillati</taxon>
        <taxon>Bacillota</taxon>
        <taxon>Bacilli</taxon>
        <taxon>Bacillales</taxon>
        <taxon>Bacillaceae</taxon>
        <taxon>Bacillus</taxon>
        <taxon>Bacillus cereus group</taxon>
    </lineage>
</organism>
<feature type="compositionally biased region" description="Basic and acidic residues" evidence="2">
    <location>
        <begin position="272"/>
        <end position="283"/>
    </location>
</feature>
<sequence>MELLQNINAPLRKLCNFMFFANKKIMVAIMRSTKTNAMEAIMKKFMGIATAAVFGLGIFTTSAKAETIVTTDVLNVRENPTTESKVVGKLLDGYKVNVLHTENGWSKVQLNSGKEAFISADYTKDTYYVTANVLNVRAGANTDSEILGKLKKDDVIETTHQVQNDWIQFEYNGKTAYVHVPYLTGKAPVKVQPVVKVEKTTNVQDTAKVREAVKAQEVAETQAKAQEATKAREAAEAQAEVKAQEAAKAREAAKAQAEAKAQADAEAQAETKAQEAAKAREAAKAQAEAKAQADAEAQAETKAQEAAKAREAAKAQEAAEAQAAAKAQEAAKAQAEAKAQADAEAREAAKAQEAAAEARKAAKAQEAADREAANKVQKPATQQPVAKETEKNTQSSSREFQVVATAYTADPLENGYKAGDQVKSALGHNLTANPNMKLIAVDPSVIPLGSKVWVEGYGVAIAGDTGGAIKGNKIDVLMPDKGTSSSWGRKTVTVKVLN</sequence>
<keyword evidence="1" id="KW-0732">Signal</keyword>
<dbReference type="NCBIfam" id="NF040677">
    <property type="entry name" value="wall_bind_EntC"/>
    <property type="match status" value="1"/>
</dbReference>
<dbReference type="PROSITE" id="PS51781">
    <property type="entry name" value="SH3B"/>
    <property type="match status" value="1"/>
</dbReference>
<accession>A0A9W5PX18</accession>
<evidence type="ECO:0000256" key="1">
    <source>
        <dbReference type="ARBA" id="ARBA00022729"/>
    </source>
</evidence>
<dbReference type="InterPro" id="IPR003646">
    <property type="entry name" value="SH3-like_bac-type"/>
</dbReference>
<dbReference type="Proteomes" id="UP000014018">
    <property type="component" value="Unassembled WGS sequence"/>
</dbReference>
<dbReference type="GO" id="GO:0019867">
    <property type="term" value="C:outer membrane"/>
    <property type="evidence" value="ECO:0007669"/>
    <property type="project" value="InterPro"/>
</dbReference>
<dbReference type="InterPro" id="IPR010611">
    <property type="entry name" value="3D_dom"/>
</dbReference>
<feature type="domain" description="SH3b" evidence="3">
    <location>
        <begin position="64"/>
        <end position="127"/>
    </location>
</feature>
<evidence type="ECO:0000313" key="5">
    <source>
        <dbReference type="Proteomes" id="UP000014018"/>
    </source>
</evidence>
<dbReference type="InterPro" id="IPR036908">
    <property type="entry name" value="RlpA-like_sf"/>
</dbReference>
<dbReference type="Pfam" id="PF08239">
    <property type="entry name" value="SH3_3"/>
    <property type="match status" value="2"/>
</dbReference>
<feature type="compositionally biased region" description="Low complexity" evidence="2">
    <location>
        <begin position="284"/>
        <end position="301"/>
    </location>
</feature>
<proteinExistence type="predicted"/>
<dbReference type="GO" id="GO:0004553">
    <property type="term" value="F:hydrolase activity, hydrolyzing O-glycosyl compounds"/>
    <property type="evidence" value="ECO:0007669"/>
    <property type="project" value="InterPro"/>
</dbReference>
<dbReference type="InterPro" id="IPR059180">
    <property type="entry name" value="3D_YorM"/>
</dbReference>
<feature type="compositionally biased region" description="Basic and acidic residues" evidence="2">
    <location>
        <begin position="339"/>
        <end position="360"/>
    </location>
</feature>
<gene>
    <name evidence="4" type="ORF">IIU_00090</name>
</gene>
<dbReference type="RefSeq" id="WP_016109277.1">
    <property type="nucleotide sequence ID" value="NZ_KB976173.1"/>
</dbReference>
<dbReference type="SMART" id="SM00287">
    <property type="entry name" value="SH3b"/>
    <property type="match status" value="2"/>
</dbReference>
<protein>
    <submittedName>
        <fullName evidence="4">Enterotoxin/cell-wall binding protein</fullName>
    </submittedName>
</protein>
<dbReference type="PANTHER" id="PTHR39160:SF6">
    <property type="entry name" value="CELL WALL-BINDING PROTEIN YOCH"/>
    <property type="match status" value="1"/>
</dbReference>
<name>A0A9W5PX18_BACCE</name>
<dbReference type="CDD" id="cd14667">
    <property type="entry name" value="3D_containing_proteins"/>
    <property type="match status" value="1"/>
</dbReference>
<feature type="compositionally biased region" description="Low complexity" evidence="2">
    <location>
        <begin position="254"/>
        <end position="271"/>
    </location>
</feature>
<dbReference type="SUPFAM" id="SSF50685">
    <property type="entry name" value="Barwin-like endoglucanases"/>
    <property type="match status" value="1"/>
</dbReference>
<dbReference type="Pfam" id="PF06725">
    <property type="entry name" value="3D"/>
    <property type="match status" value="1"/>
</dbReference>
<feature type="compositionally biased region" description="Basic and acidic residues" evidence="2">
    <location>
        <begin position="302"/>
        <end position="314"/>
    </location>
</feature>
<reference evidence="4 5" key="1">
    <citation type="submission" date="2012-12" db="EMBL/GenBank/DDBJ databases">
        <title>The Genome Sequence of Bacillus cereus VD133.</title>
        <authorList>
            <consortium name="The Broad Institute Genome Sequencing Platform"/>
            <consortium name="The Broad Institute Genome Sequencing Center for Infectious Disease"/>
            <person name="Feldgarden M."/>
            <person name="Van der Auwera G.A."/>
            <person name="Mahillon J."/>
            <person name="Duprez V."/>
            <person name="Timmery S."/>
            <person name="Mattelet C."/>
            <person name="Dierick K."/>
            <person name="Sun M."/>
            <person name="Yu Z."/>
            <person name="Zhu L."/>
            <person name="Hu X."/>
            <person name="Shank E.B."/>
            <person name="Swiecicka I."/>
            <person name="Hansen B.M."/>
            <person name="Andrup L."/>
            <person name="Walker B."/>
            <person name="Young S.K."/>
            <person name="Zeng Q."/>
            <person name="Gargeya S."/>
            <person name="Fitzgerald M."/>
            <person name="Haas B."/>
            <person name="Abouelleil A."/>
            <person name="Alvarado L."/>
            <person name="Arachchi H.M."/>
            <person name="Berlin A.M."/>
            <person name="Chapman S.B."/>
            <person name="Dewar J."/>
            <person name="Goldberg J."/>
            <person name="Griggs A."/>
            <person name="Gujja S."/>
            <person name="Hansen M."/>
            <person name="Howarth C."/>
            <person name="Imamovic A."/>
            <person name="Larimer J."/>
            <person name="McCowan C."/>
            <person name="Murphy C."/>
            <person name="Neiman D."/>
            <person name="Pearson M."/>
            <person name="Priest M."/>
            <person name="Roberts A."/>
            <person name="Saif S."/>
            <person name="Shea T."/>
            <person name="Sisk P."/>
            <person name="Sykes S."/>
            <person name="Wortman J."/>
            <person name="Nusbaum C."/>
            <person name="Birren B."/>
        </authorList>
    </citation>
    <scope>NUCLEOTIDE SEQUENCE [LARGE SCALE GENOMIC DNA]</scope>
    <source>
        <strain evidence="4 5">VD133</strain>
    </source>
</reference>
<evidence type="ECO:0000259" key="3">
    <source>
        <dbReference type="PROSITE" id="PS51781"/>
    </source>
</evidence>
<dbReference type="GO" id="GO:0009254">
    <property type="term" value="P:peptidoglycan turnover"/>
    <property type="evidence" value="ECO:0007669"/>
    <property type="project" value="InterPro"/>
</dbReference>
<feature type="region of interest" description="Disordered" evidence="2">
    <location>
        <begin position="253"/>
        <end position="315"/>
    </location>
</feature>
<dbReference type="PANTHER" id="PTHR39160">
    <property type="entry name" value="CELL WALL-BINDING PROTEIN YOCH"/>
    <property type="match status" value="1"/>
</dbReference>
<evidence type="ECO:0000256" key="2">
    <source>
        <dbReference type="SAM" id="MobiDB-lite"/>
    </source>
</evidence>
<dbReference type="InterPro" id="IPR051933">
    <property type="entry name" value="Resuscitation_pf_RpfB"/>
</dbReference>
<feature type="region of interest" description="Disordered" evidence="2">
    <location>
        <begin position="337"/>
        <end position="398"/>
    </location>
</feature>
<comment type="caution">
    <text evidence="4">The sequence shown here is derived from an EMBL/GenBank/DDBJ whole genome shotgun (WGS) entry which is preliminary data.</text>
</comment>